<organism evidence="3 4">
    <name type="scientific">Microdochium bolleyi</name>
    <dbReference type="NCBI Taxonomy" id="196109"/>
    <lineage>
        <taxon>Eukaryota</taxon>
        <taxon>Fungi</taxon>
        <taxon>Dikarya</taxon>
        <taxon>Ascomycota</taxon>
        <taxon>Pezizomycotina</taxon>
        <taxon>Sordariomycetes</taxon>
        <taxon>Xylariomycetidae</taxon>
        <taxon>Xylariales</taxon>
        <taxon>Microdochiaceae</taxon>
        <taxon>Microdochium</taxon>
    </lineage>
</organism>
<evidence type="ECO:0000259" key="2">
    <source>
        <dbReference type="PROSITE" id="PS50263"/>
    </source>
</evidence>
<sequence length="300" mass="33055">MAPVHKIALVQLHPRALAVKDNYARAEAFIRDAASKGCVLAVLPEYHLTSWVPEDAKFRDACLESASYLKKYQALAKELSICIVPGTIVEGSSEADDNESLFNVAYFISTDGSILGRYQKKNLWIAERNHLISSAHEPHQAFDTPLGRMGLLICWDLAFPEAFRELIADGADIICVPTFWSLKDVSDEGYALNQDGEAVFLQSTIVSRAFENTCAVVFVNAGGPPERGEKTGFAGMSQLGMPHLGSVGKLGRAEGMSVVELDMDVLRIAEDNYKVREDMKKEGWHYAFTQDRGSGRGHKL</sequence>
<proteinExistence type="predicted"/>
<dbReference type="PANTHER" id="PTHR43674:SF16">
    <property type="entry name" value="CARBON-NITROGEN FAMILY, PUTATIVE (AFU_ORTHOLOGUE AFUA_5G02350)-RELATED"/>
    <property type="match status" value="1"/>
</dbReference>
<dbReference type="OrthoDB" id="412018at2759"/>
<feature type="domain" description="CN hydrolase" evidence="2">
    <location>
        <begin position="5"/>
        <end position="263"/>
    </location>
</feature>
<dbReference type="InterPro" id="IPR050345">
    <property type="entry name" value="Aliph_Amidase/BUP"/>
</dbReference>
<dbReference type="SUPFAM" id="SSF56317">
    <property type="entry name" value="Carbon-nitrogen hydrolase"/>
    <property type="match status" value="1"/>
</dbReference>
<dbReference type="InterPro" id="IPR003010">
    <property type="entry name" value="C-N_Hydrolase"/>
</dbReference>
<keyword evidence="4" id="KW-1185">Reference proteome</keyword>
<reference evidence="4" key="1">
    <citation type="submission" date="2016-02" db="EMBL/GenBank/DDBJ databases">
        <title>Draft genome sequence of Microdochium bolleyi, a fungal endophyte of beachgrass.</title>
        <authorList>
            <consortium name="DOE Joint Genome Institute"/>
            <person name="David A.S."/>
            <person name="May G."/>
            <person name="Haridas S."/>
            <person name="Lim J."/>
            <person name="Wang M."/>
            <person name="Labutti K."/>
            <person name="Lipzen A."/>
            <person name="Barry K."/>
            <person name="Grigoriev I.V."/>
        </authorList>
    </citation>
    <scope>NUCLEOTIDE SEQUENCE [LARGE SCALE GENOMIC DNA]</scope>
    <source>
        <strain evidence="4">J235TASD1</strain>
    </source>
</reference>
<gene>
    <name evidence="3" type="ORF">Micbo1qcDRAFT_138169</name>
</gene>
<dbReference type="Proteomes" id="UP000070501">
    <property type="component" value="Unassembled WGS sequence"/>
</dbReference>
<dbReference type="InParanoid" id="A0A136IUA3"/>
<evidence type="ECO:0000313" key="3">
    <source>
        <dbReference type="EMBL" id="KXJ88386.1"/>
    </source>
</evidence>
<evidence type="ECO:0000256" key="1">
    <source>
        <dbReference type="ARBA" id="ARBA00022801"/>
    </source>
</evidence>
<dbReference type="Gene3D" id="3.60.110.10">
    <property type="entry name" value="Carbon-nitrogen hydrolase"/>
    <property type="match status" value="1"/>
</dbReference>
<dbReference type="STRING" id="196109.A0A136IUA3"/>
<dbReference type="AlphaFoldDB" id="A0A136IUA3"/>
<dbReference type="InterPro" id="IPR036526">
    <property type="entry name" value="C-N_Hydrolase_sf"/>
</dbReference>
<dbReference type="GO" id="GO:0016811">
    <property type="term" value="F:hydrolase activity, acting on carbon-nitrogen (but not peptide) bonds, in linear amides"/>
    <property type="evidence" value="ECO:0007669"/>
    <property type="project" value="TreeGrafter"/>
</dbReference>
<dbReference type="EMBL" id="KQ964258">
    <property type="protein sequence ID" value="KXJ88386.1"/>
    <property type="molecule type" value="Genomic_DNA"/>
</dbReference>
<accession>A0A136IUA3</accession>
<evidence type="ECO:0000313" key="4">
    <source>
        <dbReference type="Proteomes" id="UP000070501"/>
    </source>
</evidence>
<dbReference type="PANTHER" id="PTHR43674">
    <property type="entry name" value="NITRILASE C965.09-RELATED"/>
    <property type="match status" value="1"/>
</dbReference>
<keyword evidence="1 3" id="KW-0378">Hydrolase</keyword>
<dbReference type="PROSITE" id="PS50263">
    <property type="entry name" value="CN_HYDROLASE"/>
    <property type="match status" value="1"/>
</dbReference>
<dbReference type="Pfam" id="PF00795">
    <property type="entry name" value="CN_hydrolase"/>
    <property type="match status" value="1"/>
</dbReference>
<dbReference type="CDD" id="cd07197">
    <property type="entry name" value="nitrilase"/>
    <property type="match status" value="1"/>
</dbReference>
<protein>
    <submittedName>
        <fullName evidence="3">Carbon-nitrogen hydrolase</fullName>
    </submittedName>
</protein>
<name>A0A136IUA3_9PEZI</name>